<dbReference type="EMBL" id="JACHMB010000001">
    <property type="protein sequence ID" value="MBB5784048.1"/>
    <property type="molecule type" value="Genomic_DNA"/>
</dbReference>
<reference evidence="2 3" key="1">
    <citation type="submission" date="2020-08" db="EMBL/GenBank/DDBJ databases">
        <title>Sequencing the genomes of 1000 actinobacteria strains.</title>
        <authorList>
            <person name="Klenk H.-P."/>
        </authorList>
    </citation>
    <scope>NUCLEOTIDE SEQUENCE [LARGE SCALE GENOMIC DNA]</scope>
    <source>
        <strain evidence="2 3">DSM 45507</strain>
    </source>
</reference>
<comment type="caution">
    <text evidence="2">The sequence shown here is derived from an EMBL/GenBank/DDBJ whole genome shotgun (WGS) entry which is preliminary data.</text>
</comment>
<dbReference type="RefSeq" id="WP_185077054.1">
    <property type="nucleotide sequence ID" value="NZ_JACHMB010000001.1"/>
</dbReference>
<name>A0A7W9LHM6_9ACTN</name>
<gene>
    <name evidence="2" type="ORF">HD596_010804</name>
</gene>
<dbReference type="AlphaFoldDB" id="A0A7W9LHM6"/>
<evidence type="ECO:0000313" key="3">
    <source>
        <dbReference type="Proteomes" id="UP000579153"/>
    </source>
</evidence>
<dbReference type="Proteomes" id="UP000579153">
    <property type="component" value="Unassembled WGS sequence"/>
</dbReference>
<keyword evidence="1" id="KW-0812">Transmembrane</keyword>
<evidence type="ECO:0000256" key="1">
    <source>
        <dbReference type="SAM" id="Phobius"/>
    </source>
</evidence>
<proteinExistence type="predicted"/>
<keyword evidence="1" id="KW-0472">Membrane</keyword>
<organism evidence="2 3">
    <name type="scientific">Nonomuraea jabiensis</name>
    <dbReference type="NCBI Taxonomy" id="882448"/>
    <lineage>
        <taxon>Bacteria</taxon>
        <taxon>Bacillati</taxon>
        <taxon>Actinomycetota</taxon>
        <taxon>Actinomycetes</taxon>
        <taxon>Streptosporangiales</taxon>
        <taxon>Streptosporangiaceae</taxon>
        <taxon>Nonomuraea</taxon>
    </lineage>
</organism>
<evidence type="ECO:0000313" key="2">
    <source>
        <dbReference type="EMBL" id="MBB5784048.1"/>
    </source>
</evidence>
<keyword evidence="1" id="KW-1133">Transmembrane helix</keyword>
<sequence length="45" mass="4978">MSRRVSREVIAYLPFFGIVLVTCAASWLAGRTVPGGRIRGRTISR</sequence>
<accession>A0A7W9LHM6</accession>
<feature type="transmembrane region" description="Helical" evidence="1">
    <location>
        <begin position="9"/>
        <end position="29"/>
    </location>
</feature>
<keyword evidence="3" id="KW-1185">Reference proteome</keyword>
<protein>
    <submittedName>
        <fullName evidence="2">Uncharacterized protein</fullName>
    </submittedName>
</protein>